<keyword evidence="5" id="KW-0694">RNA-binding</keyword>
<name>A0A5K1V1R0_ENTHI</name>
<comment type="catalytic activity">
    <reaction evidence="4">
        <text>a D-aminoacyl-tRNA + H2O = a tRNA + a D-alpha-amino acid + H(+)</text>
        <dbReference type="Rhea" id="RHEA:13953"/>
        <dbReference type="Rhea" id="RHEA-COMP:10123"/>
        <dbReference type="Rhea" id="RHEA-COMP:10124"/>
        <dbReference type="ChEBI" id="CHEBI:15377"/>
        <dbReference type="ChEBI" id="CHEBI:15378"/>
        <dbReference type="ChEBI" id="CHEBI:59871"/>
        <dbReference type="ChEBI" id="CHEBI:78442"/>
        <dbReference type="ChEBI" id="CHEBI:79333"/>
        <dbReference type="EC" id="3.1.1.96"/>
    </reaction>
</comment>
<evidence type="ECO:0000256" key="1">
    <source>
        <dbReference type="ARBA" id="ARBA00009673"/>
    </source>
</evidence>
<dbReference type="PANTHER" id="PTHR10472">
    <property type="entry name" value="D-TYROSYL-TRNA TYR DEACYLASE"/>
    <property type="match status" value="1"/>
</dbReference>
<dbReference type="GO" id="GO:0051500">
    <property type="term" value="F:D-tyrosyl-tRNA(Tyr) deacylase activity"/>
    <property type="evidence" value="ECO:0007669"/>
    <property type="project" value="TreeGrafter"/>
</dbReference>
<evidence type="ECO:0000256" key="3">
    <source>
        <dbReference type="ARBA" id="ARBA00047676"/>
    </source>
</evidence>
<dbReference type="Gene3D" id="3.50.80.10">
    <property type="entry name" value="D-tyrosyl-tRNA(Tyr) deacylase"/>
    <property type="match status" value="1"/>
</dbReference>
<evidence type="ECO:0000313" key="8">
    <source>
        <dbReference type="Proteomes" id="UP000078387"/>
    </source>
</evidence>
<keyword evidence="5" id="KW-0820">tRNA-binding</keyword>
<comment type="similarity">
    <text evidence="1 5">Belongs to the DTD family.</text>
</comment>
<dbReference type="AlphaFoldDB" id="A0A5K1V1R0"/>
<dbReference type="VEuPathDB" id="AmoebaDB:EHI5A_002310"/>
<feature type="compositionally biased region" description="Basic and acidic residues" evidence="6">
    <location>
        <begin position="182"/>
        <end position="195"/>
    </location>
</feature>
<comment type="catalytic activity">
    <reaction evidence="3">
        <text>glycyl-tRNA(Ala) + H2O = tRNA(Ala) + glycine + H(+)</text>
        <dbReference type="Rhea" id="RHEA:53744"/>
        <dbReference type="Rhea" id="RHEA-COMP:9657"/>
        <dbReference type="Rhea" id="RHEA-COMP:13640"/>
        <dbReference type="ChEBI" id="CHEBI:15377"/>
        <dbReference type="ChEBI" id="CHEBI:15378"/>
        <dbReference type="ChEBI" id="CHEBI:57305"/>
        <dbReference type="ChEBI" id="CHEBI:78442"/>
        <dbReference type="ChEBI" id="CHEBI:78522"/>
        <dbReference type="EC" id="3.1.1.96"/>
    </reaction>
</comment>
<reference evidence="7 8" key="1">
    <citation type="submission" date="2016-05" db="EMBL/GenBank/DDBJ databases">
        <title>First whole genome sequencing of Entamoeba histolytica HM1:IMSS-clone-6.</title>
        <authorList>
            <person name="Mukherjee Avik.K."/>
            <person name="Izumyama S."/>
            <person name="Nakada-Tsukui K."/>
            <person name="Nozaki T."/>
        </authorList>
    </citation>
    <scope>NUCLEOTIDE SEQUENCE [LARGE SCALE GENOMIC DNA]</scope>
    <source>
        <strain evidence="7 8">HM1:IMSS clone 6</strain>
    </source>
</reference>
<dbReference type="EMBL" id="BDEQ01000001">
    <property type="protein sequence ID" value="GAT94066.1"/>
    <property type="molecule type" value="Genomic_DNA"/>
</dbReference>
<evidence type="ECO:0000256" key="2">
    <source>
        <dbReference type="ARBA" id="ARBA00013056"/>
    </source>
</evidence>
<comment type="caution">
    <text evidence="7">The sequence shown here is derived from an EMBL/GenBank/DDBJ whole genome shotgun (WGS) entry which is preliminary data.</text>
</comment>
<dbReference type="FunFam" id="3.50.80.10:FF:000001">
    <property type="entry name" value="D-aminoacyl-tRNA deacylase"/>
    <property type="match status" value="1"/>
</dbReference>
<feature type="region of interest" description="Disordered" evidence="6">
    <location>
        <begin position="152"/>
        <end position="195"/>
    </location>
</feature>
<dbReference type="Proteomes" id="UP000078387">
    <property type="component" value="Unassembled WGS sequence"/>
</dbReference>
<protein>
    <recommendedName>
        <fullName evidence="2 5">D-aminoacyl-tRNA deacylase</fullName>
        <ecNumber evidence="2 5">3.1.1.96</ecNumber>
    </recommendedName>
</protein>
<gene>
    <name evidence="7" type="ORF">CL6EHI_118150</name>
</gene>
<dbReference type="GO" id="GO:0000049">
    <property type="term" value="F:tRNA binding"/>
    <property type="evidence" value="ECO:0007669"/>
    <property type="project" value="UniProtKB-KW"/>
</dbReference>
<comment type="subcellular location">
    <subcellularLocation>
        <location evidence="5">Cytoplasm</location>
    </subcellularLocation>
</comment>
<dbReference type="Pfam" id="PF02580">
    <property type="entry name" value="Tyr_Deacylase"/>
    <property type="match status" value="1"/>
</dbReference>
<dbReference type="InterPro" id="IPR023509">
    <property type="entry name" value="DTD-like_sf"/>
</dbReference>
<keyword evidence="5" id="KW-0963">Cytoplasm</keyword>
<dbReference type="PANTHER" id="PTHR10472:SF5">
    <property type="entry name" value="D-AMINOACYL-TRNA DEACYLASE 1"/>
    <property type="match status" value="1"/>
</dbReference>
<proteinExistence type="inferred from homology"/>
<dbReference type="VEuPathDB" id="AmoebaDB:KM1_320500"/>
<dbReference type="InterPro" id="IPR003732">
    <property type="entry name" value="Daa-tRNA_deacyls_DTD"/>
</dbReference>
<evidence type="ECO:0000256" key="5">
    <source>
        <dbReference type="RuleBase" id="RU003470"/>
    </source>
</evidence>
<dbReference type="OMA" id="VFGADMK"/>
<evidence type="ECO:0000256" key="6">
    <source>
        <dbReference type="SAM" id="MobiDB-lite"/>
    </source>
</evidence>
<dbReference type="GO" id="GO:0106026">
    <property type="term" value="F:Gly-tRNA(Ala) deacylase activity"/>
    <property type="evidence" value="ECO:0007669"/>
    <property type="project" value="RHEA"/>
</dbReference>
<evidence type="ECO:0000256" key="4">
    <source>
        <dbReference type="ARBA" id="ARBA00048018"/>
    </source>
</evidence>
<feature type="compositionally biased region" description="Low complexity" evidence="6">
    <location>
        <begin position="156"/>
        <end position="172"/>
    </location>
</feature>
<accession>A0A5K1V1R0</accession>
<sequence>MRIIVQRVLSGSVTKVESGEVVGKIGKGLLLYFGINEEDKESDIDGAVNKVLKMKLWDSEDGKRWSKSVMDMGYEVLVVSQFTLYAVLNGTKPDFHKSMRAEKSHPFYDLVVKRFKELYAEDKIQIGAFGQYMKISTEVDGPVNIIVDYPKETENNQKQQKQSKGKSQVTSGTKKVNPKKISQKETESCLKEEKK</sequence>
<dbReference type="VEuPathDB" id="AmoebaDB:EHI_118150"/>
<evidence type="ECO:0000313" key="7">
    <source>
        <dbReference type="EMBL" id="GAT94066.1"/>
    </source>
</evidence>
<dbReference type="NCBIfam" id="TIGR00256">
    <property type="entry name" value="D-aminoacyl-tRNA deacylase"/>
    <property type="match status" value="1"/>
</dbReference>
<dbReference type="SUPFAM" id="SSF69500">
    <property type="entry name" value="DTD-like"/>
    <property type="match status" value="1"/>
</dbReference>
<dbReference type="EC" id="3.1.1.96" evidence="2 5"/>
<dbReference type="GO" id="GO:0005737">
    <property type="term" value="C:cytoplasm"/>
    <property type="evidence" value="ECO:0007669"/>
    <property type="project" value="UniProtKB-SubCell"/>
</dbReference>
<keyword evidence="5" id="KW-0378">Hydrolase</keyword>
<organism evidence="7 8">
    <name type="scientific">Entamoeba histolytica</name>
    <dbReference type="NCBI Taxonomy" id="5759"/>
    <lineage>
        <taxon>Eukaryota</taxon>
        <taxon>Amoebozoa</taxon>
        <taxon>Evosea</taxon>
        <taxon>Archamoebae</taxon>
        <taxon>Mastigamoebida</taxon>
        <taxon>Entamoebidae</taxon>
        <taxon>Entamoeba</taxon>
    </lineage>
</organism>